<organism evidence="1 2">
    <name type="scientific">Planktothrix tepida PCC 9214</name>
    <dbReference type="NCBI Taxonomy" id="671072"/>
    <lineage>
        <taxon>Bacteria</taxon>
        <taxon>Bacillati</taxon>
        <taxon>Cyanobacteriota</taxon>
        <taxon>Cyanophyceae</taxon>
        <taxon>Oscillatoriophycideae</taxon>
        <taxon>Oscillatoriales</taxon>
        <taxon>Microcoleaceae</taxon>
        <taxon>Planktothrix</taxon>
    </lineage>
</organism>
<gene>
    <name evidence="1" type="ORF">PL9214670147</name>
</gene>
<name>A0A1J1LV76_9CYAN</name>
<accession>A0A1J1LV76</accession>
<reference evidence="2" key="1">
    <citation type="submission" date="2015-10" db="EMBL/GenBank/DDBJ databases">
        <authorList>
            <person name="Regsiter A."/>
            <person name="william w."/>
        </authorList>
    </citation>
    <scope>NUCLEOTIDE SEQUENCE [LARGE SCALE GENOMIC DNA]</scope>
</reference>
<dbReference type="AlphaFoldDB" id="A0A1J1LV76"/>
<dbReference type="Proteomes" id="UP000184315">
    <property type="component" value="Unassembled WGS sequence"/>
</dbReference>
<dbReference type="OrthoDB" id="466511at2"/>
<dbReference type="STRING" id="671072.PL9214670147"/>
<evidence type="ECO:0008006" key="3">
    <source>
        <dbReference type="Google" id="ProtNLM"/>
    </source>
</evidence>
<dbReference type="RefSeq" id="WP_072722482.1">
    <property type="nucleotide sequence ID" value="NZ_LN889815.1"/>
</dbReference>
<proteinExistence type="predicted"/>
<sequence length="66" mass="7326">MSQPIQIQITQTKGQPLKVEVFHAEGETCTAITAPLNQLGCSQTQLKSEYFEPTLSVQKPTDIHLE</sequence>
<keyword evidence="2" id="KW-1185">Reference proteome</keyword>
<evidence type="ECO:0000313" key="1">
    <source>
        <dbReference type="EMBL" id="CUR35521.1"/>
    </source>
</evidence>
<protein>
    <recommendedName>
        <fullName evidence="3">DUF2997 domain-containing protein</fullName>
    </recommendedName>
</protein>
<dbReference type="EMBL" id="CZDF01000174">
    <property type="protein sequence ID" value="CUR35521.1"/>
    <property type="molecule type" value="Genomic_DNA"/>
</dbReference>
<evidence type="ECO:0000313" key="2">
    <source>
        <dbReference type="Proteomes" id="UP000184315"/>
    </source>
</evidence>